<keyword evidence="5" id="KW-0998">Cell outer membrane</keyword>
<dbReference type="EMBL" id="JBHTIC010000008">
    <property type="protein sequence ID" value="MFD0761949.1"/>
    <property type="molecule type" value="Genomic_DNA"/>
</dbReference>
<reference evidence="9" key="1">
    <citation type="journal article" date="2019" name="Int. J. Syst. Evol. Microbiol.">
        <title>The Global Catalogue of Microorganisms (GCM) 10K type strain sequencing project: providing services to taxonomists for standard genome sequencing and annotation.</title>
        <authorList>
            <consortium name="The Broad Institute Genomics Platform"/>
            <consortium name="The Broad Institute Genome Sequencing Center for Infectious Disease"/>
            <person name="Wu L."/>
            <person name="Ma J."/>
        </authorList>
    </citation>
    <scope>NUCLEOTIDE SEQUENCE [LARGE SCALE GENOMIC DNA]</scope>
    <source>
        <strain evidence="9">CCUG 60022</strain>
    </source>
</reference>
<accession>A0ABW2Z6Q1</accession>
<comment type="similarity">
    <text evidence="2">Belongs to the SusD family.</text>
</comment>
<evidence type="ECO:0000259" key="7">
    <source>
        <dbReference type="Pfam" id="PF14322"/>
    </source>
</evidence>
<evidence type="ECO:0000256" key="4">
    <source>
        <dbReference type="ARBA" id="ARBA00023136"/>
    </source>
</evidence>
<dbReference type="Gene3D" id="1.25.40.390">
    <property type="match status" value="1"/>
</dbReference>
<name>A0ABW2Z6Q1_9FLAO</name>
<feature type="domain" description="RagB/SusD" evidence="6">
    <location>
        <begin position="316"/>
        <end position="472"/>
    </location>
</feature>
<dbReference type="Pfam" id="PF07980">
    <property type="entry name" value="SusD_RagB"/>
    <property type="match status" value="1"/>
</dbReference>
<evidence type="ECO:0000256" key="3">
    <source>
        <dbReference type="ARBA" id="ARBA00022729"/>
    </source>
</evidence>
<comment type="caution">
    <text evidence="8">The sequence shown here is derived from an EMBL/GenBank/DDBJ whole genome shotgun (WGS) entry which is preliminary data.</text>
</comment>
<protein>
    <submittedName>
        <fullName evidence="8">RagB/SusD family nutrient uptake outer membrane protein</fullName>
    </submittedName>
</protein>
<comment type="subcellular location">
    <subcellularLocation>
        <location evidence="1">Cell outer membrane</location>
    </subcellularLocation>
</comment>
<evidence type="ECO:0000256" key="1">
    <source>
        <dbReference type="ARBA" id="ARBA00004442"/>
    </source>
</evidence>
<keyword evidence="4" id="KW-0472">Membrane</keyword>
<proteinExistence type="inferred from homology"/>
<dbReference type="InterPro" id="IPR033985">
    <property type="entry name" value="SusD-like_N"/>
</dbReference>
<evidence type="ECO:0000313" key="8">
    <source>
        <dbReference type="EMBL" id="MFD0761949.1"/>
    </source>
</evidence>
<organism evidence="8 9">
    <name type="scientific">Lutibacter aestuarii</name>
    <dbReference type="NCBI Taxonomy" id="861111"/>
    <lineage>
        <taxon>Bacteria</taxon>
        <taxon>Pseudomonadati</taxon>
        <taxon>Bacteroidota</taxon>
        <taxon>Flavobacteriia</taxon>
        <taxon>Flavobacteriales</taxon>
        <taxon>Flavobacteriaceae</taxon>
        <taxon>Lutibacter</taxon>
    </lineage>
</organism>
<dbReference type="Pfam" id="PF14322">
    <property type="entry name" value="SusD-like_3"/>
    <property type="match status" value="1"/>
</dbReference>
<dbReference type="Proteomes" id="UP001597032">
    <property type="component" value="Unassembled WGS sequence"/>
</dbReference>
<dbReference type="CDD" id="cd08977">
    <property type="entry name" value="SusD"/>
    <property type="match status" value="1"/>
</dbReference>
<dbReference type="RefSeq" id="WP_298262250.1">
    <property type="nucleotide sequence ID" value="NZ_JBHTIC010000008.1"/>
</dbReference>
<dbReference type="InterPro" id="IPR012944">
    <property type="entry name" value="SusD_RagB_dom"/>
</dbReference>
<evidence type="ECO:0000256" key="2">
    <source>
        <dbReference type="ARBA" id="ARBA00006275"/>
    </source>
</evidence>
<evidence type="ECO:0000256" key="5">
    <source>
        <dbReference type="ARBA" id="ARBA00023237"/>
    </source>
</evidence>
<dbReference type="PROSITE" id="PS51257">
    <property type="entry name" value="PROKAR_LIPOPROTEIN"/>
    <property type="match status" value="1"/>
</dbReference>
<sequence>MKKNLYNTILLTAFLTIIISCSDDFVERPVEYSIDSENYFNSKAEYESALIGAYDLLQSTAINVLMSEIASDNSLCGGNSPTDVPSYQQIDDMIHTPVNVMLKKSWDFMFAGIQRCNYILEFKDKTEFEGKDQIIAETRFLRAYYHFELVKWFGGIPMKGDERFVPGDETTIPRSSVEEVYISIYEDLIFASENLDPVAYEQGRATRGAALALLGKAYLYEASSTNQAAKYELAASTLQKVINSGLYTLVQNYDEIFEMDGENGPESVFEVQYTDVEGASYGQEQYFEGNVMVGYSGPYGYEGPLFTAGNNFNLPVQEVVDAFEEDDLRKDVTILDMISWMEETGATYTIQHENTFYFNRKYIPRKRSENAALDLKLTNPNNYRAIRYSDVLLMAAEAYSKSGNDAKAAEYLNVVRDRAFGDQNHRITYTGSNLYNAILAERRVEFAGEGLRFFDLVRTGRAAQEIDGFTANKNELFPIPLEEIQFSNGNWNQNPGY</sequence>
<keyword evidence="3" id="KW-0732">Signal</keyword>
<dbReference type="InterPro" id="IPR011990">
    <property type="entry name" value="TPR-like_helical_dom_sf"/>
</dbReference>
<gene>
    <name evidence="8" type="ORF">ACFQZW_07640</name>
</gene>
<dbReference type="SUPFAM" id="SSF48452">
    <property type="entry name" value="TPR-like"/>
    <property type="match status" value="1"/>
</dbReference>
<keyword evidence="9" id="KW-1185">Reference proteome</keyword>
<evidence type="ECO:0000259" key="6">
    <source>
        <dbReference type="Pfam" id="PF07980"/>
    </source>
</evidence>
<evidence type="ECO:0000313" key="9">
    <source>
        <dbReference type="Proteomes" id="UP001597032"/>
    </source>
</evidence>
<feature type="domain" description="SusD-like N-terminal" evidence="7">
    <location>
        <begin position="36"/>
        <end position="219"/>
    </location>
</feature>